<dbReference type="PROSITE" id="PS50089">
    <property type="entry name" value="ZF_RING_2"/>
    <property type="match status" value="1"/>
</dbReference>
<dbReference type="InterPro" id="IPR059102">
    <property type="entry name" value="PHD_PHF7/G2E3-like"/>
</dbReference>
<dbReference type="SMART" id="SM00249">
    <property type="entry name" value="PHD"/>
    <property type="match status" value="2"/>
</dbReference>
<dbReference type="InterPro" id="IPR019786">
    <property type="entry name" value="Zinc_finger_PHD-type_CS"/>
</dbReference>
<dbReference type="Proteomes" id="UP000694551">
    <property type="component" value="Unplaced"/>
</dbReference>
<accession>A0A8D0FLS2</accession>
<dbReference type="PANTHER" id="PTHR12420:SF47">
    <property type="entry name" value="PHD FINGER PROTEIN 7"/>
    <property type="match status" value="1"/>
</dbReference>
<keyword evidence="2 4" id="KW-0863">Zinc-finger</keyword>
<dbReference type="InterPro" id="IPR013083">
    <property type="entry name" value="Znf_RING/FYVE/PHD"/>
</dbReference>
<dbReference type="GO" id="GO:0005634">
    <property type="term" value="C:nucleus"/>
    <property type="evidence" value="ECO:0007669"/>
    <property type="project" value="TreeGrafter"/>
</dbReference>
<dbReference type="Gene3D" id="3.30.40.10">
    <property type="entry name" value="Zinc/RING finger domain, C3HC4 (zinc finger)"/>
    <property type="match status" value="2"/>
</dbReference>
<dbReference type="InterPro" id="IPR011011">
    <property type="entry name" value="Znf_FYVE_PHD"/>
</dbReference>
<dbReference type="SUPFAM" id="SSF57903">
    <property type="entry name" value="FYVE/PHD zinc finger"/>
    <property type="match status" value="1"/>
</dbReference>
<evidence type="ECO:0000256" key="3">
    <source>
        <dbReference type="ARBA" id="ARBA00022833"/>
    </source>
</evidence>
<dbReference type="Pfam" id="PF13771">
    <property type="entry name" value="zf-HC5HC2H"/>
    <property type="match status" value="1"/>
</dbReference>
<reference evidence="6" key="2">
    <citation type="submission" date="2025-09" db="UniProtKB">
        <authorList>
            <consortium name="Ensembl"/>
        </authorList>
    </citation>
    <scope>IDENTIFICATION</scope>
</reference>
<keyword evidence="1" id="KW-0479">Metal-binding</keyword>
<evidence type="ECO:0000256" key="4">
    <source>
        <dbReference type="PROSITE-ProRule" id="PRU00175"/>
    </source>
</evidence>
<keyword evidence="3" id="KW-0862">Zinc</keyword>
<dbReference type="InterPro" id="IPR051188">
    <property type="entry name" value="PHD-type_Zinc_Finger"/>
</dbReference>
<evidence type="ECO:0000259" key="5">
    <source>
        <dbReference type="PROSITE" id="PS50089"/>
    </source>
</evidence>
<feature type="domain" description="RING-type" evidence="5">
    <location>
        <begin position="108"/>
        <end position="157"/>
    </location>
</feature>
<dbReference type="Ensembl" id="ENSSOCT00000017268.1">
    <property type="protein sequence ID" value="ENSSOCP00000016835.1"/>
    <property type="gene ID" value="ENSSOCG00000012682.1"/>
</dbReference>
<evidence type="ECO:0000256" key="1">
    <source>
        <dbReference type="ARBA" id="ARBA00022723"/>
    </source>
</evidence>
<organism evidence="6 7">
    <name type="scientific">Strix occidentalis caurina</name>
    <name type="common">northern spotted owl</name>
    <dbReference type="NCBI Taxonomy" id="311401"/>
    <lineage>
        <taxon>Eukaryota</taxon>
        <taxon>Metazoa</taxon>
        <taxon>Chordata</taxon>
        <taxon>Craniata</taxon>
        <taxon>Vertebrata</taxon>
        <taxon>Euteleostomi</taxon>
        <taxon>Archelosauria</taxon>
        <taxon>Archosauria</taxon>
        <taxon>Dinosauria</taxon>
        <taxon>Saurischia</taxon>
        <taxon>Theropoda</taxon>
        <taxon>Coelurosauria</taxon>
        <taxon>Aves</taxon>
        <taxon>Neognathae</taxon>
        <taxon>Neoaves</taxon>
        <taxon>Telluraves</taxon>
        <taxon>Strigiformes</taxon>
        <taxon>Strigidae</taxon>
        <taxon>Strix</taxon>
    </lineage>
</organism>
<dbReference type="SMART" id="SM00184">
    <property type="entry name" value="RING"/>
    <property type="match status" value="3"/>
</dbReference>
<dbReference type="SUPFAM" id="SSF57850">
    <property type="entry name" value="RING/U-box"/>
    <property type="match status" value="1"/>
</dbReference>
<dbReference type="PROSITE" id="PS01359">
    <property type="entry name" value="ZF_PHD_1"/>
    <property type="match status" value="1"/>
</dbReference>
<sequence>VAFALSPPACMLCGRAAADPDICGHKIQQQGLCAHVFCLVSAPGQCFVCGKSGAATTCRQEGCDRSFHLPCAAEGGCVTQFFFQYRSFCGEHSPEQAVEAAPEKDTTCLLCLDVVGDRKSYGTMVCPACKHAWFHRGCIQGQAVRDGISCFRCPLCRDRDAFSSEMLSMGIRIPFRLVSCPAHQTGEQELCWTIPCCGPHSHEPVCFPRPWQLLLCCSCAAEGTHRRCSHLRTSTASWECDSCAGLGTGKRQSTRGFSPRPSLSFSPRPFCGEHSPEQAAEVAPEEEHRLPHLPGPCWGQKSYGTMVCPACKHAWFHRGCIQVGAAPSPPGHGRRSAAPGPHSCSLCFCCRDRLCAMASASSARSVETGVHFSWTC</sequence>
<dbReference type="InterPro" id="IPR001841">
    <property type="entry name" value="Znf_RING"/>
</dbReference>
<evidence type="ECO:0000313" key="7">
    <source>
        <dbReference type="Proteomes" id="UP000694551"/>
    </source>
</evidence>
<dbReference type="GO" id="GO:0008270">
    <property type="term" value="F:zinc ion binding"/>
    <property type="evidence" value="ECO:0007669"/>
    <property type="project" value="UniProtKB-KW"/>
</dbReference>
<keyword evidence="7" id="KW-1185">Reference proteome</keyword>
<dbReference type="Pfam" id="PF26054">
    <property type="entry name" value="PHD_G2E3"/>
    <property type="match status" value="1"/>
</dbReference>
<evidence type="ECO:0000256" key="2">
    <source>
        <dbReference type="ARBA" id="ARBA00022771"/>
    </source>
</evidence>
<dbReference type="InterPro" id="IPR001965">
    <property type="entry name" value="Znf_PHD"/>
</dbReference>
<protein>
    <recommendedName>
        <fullName evidence="5">RING-type domain-containing protein</fullName>
    </recommendedName>
</protein>
<proteinExistence type="predicted"/>
<reference evidence="6" key="1">
    <citation type="submission" date="2025-08" db="UniProtKB">
        <authorList>
            <consortium name="Ensembl"/>
        </authorList>
    </citation>
    <scope>IDENTIFICATION</scope>
</reference>
<dbReference type="AlphaFoldDB" id="A0A8D0FLS2"/>
<name>A0A8D0FLS2_STROC</name>
<dbReference type="PANTHER" id="PTHR12420">
    <property type="entry name" value="PHD FINGER PROTEIN"/>
    <property type="match status" value="1"/>
</dbReference>
<evidence type="ECO:0000313" key="6">
    <source>
        <dbReference type="Ensembl" id="ENSSOCP00000016835.1"/>
    </source>
</evidence>